<keyword evidence="2" id="KW-1185">Reference proteome</keyword>
<sequence>MFIVFRNTFPAYSHISAVFLRDAFVGLSVAFAAVRPRRYRFPVAPQTRMRYLSAVCERVAVAGDSAAGRCSRALSDTLDKEAVSRGNYSLIDALNFYSFRLKILK</sequence>
<evidence type="ECO:0000313" key="1">
    <source>
        <dbReference type="EMBL" id="GBP58379.1"/>
    </source>
</evidence>
<accession>A0A4C1X7P7</accession>
<dbReference type="EMBL" id="BGZK01000733">
    <property type="protein sequence ID" value="GBP58379.1"/>
    <property type="molecule type" value="Genomic_DNA"/>
</dbReference>
<evidence type="ECO:0000313" key="2">
    <source>
        <dbReference type="Proteomes" id="UP000299102"/>
    </source>
</evidence>
<dbReference type="Proteomes" id="UP000299102">
    <property type="component" value="Unassembled WGS sequence"/>
</dbReference>
<dbReference type="AlphaFoldDB" id="A0A4C1X7P7"/>
<organism evidence="1 2">
    <name type="scientific">Eumeta variegata</name>
    <name type="common">Bagworm moth</name>
    <name type="synonym">Eumeta japonica</name>
    <dbReference type="NCBI Taxonomy" id="151549"/>
    <lineage>
        <taxon>Eukaryota</taxon>
        <taxon>Metazoa</taxon>
        <taxon>Ecdysozoa</taxon>
        <taxon>Arthropoda</taxon>
        <taxon>Hexapoda</taxon>
        <taxon>Insecta</taxon>
        <taxon>Pterygota</taxon>
        <taxon>Neoptera</taxon>
        <taxon>Endopterygota</taxon>
        <taxon>Lepidoptera</taxon>
        <taxon>Glossata</taxon>
        <taxon>Ditrysia</taxon>
        <taxon>Tineoidea</taxon>
        <taxon>Psychidae</taxon>
        <taxon>Oiketicinae</taxon>
        <taxon>Eumeta</taxon>
    </lineage>
</organism>
<reference evidence="1 2" key="1">
    <citation type="journal article" date="2019" name="Commun. Biol.">
        <title>The bagworm genome reveals a unique fibroin gene that provides high tensile strength.</title>
        <authorList>
            <person name="Kono N."/>
            <person name="Nakamura H."/>
            <person name="Ohtoshi R."/>
            <person name="Tomita M."/>
            <person name="Numata K."/>
            <person name="Arakawa K."/>
        </authorList>
    </citation>
    <scope>NUCLEOTIDE SEQUENCE [LARGE SCALE GENOMIC DNA]</scope>
</reference>
<name>A0A4C1X7P7_EUMVA</name>
<comment type="caution">
    <text evidence="1">The sequence shown here is derived from an EMBL/GenBank/DDBJ whole genome shotgun (WGS) entry which is preliminary data.</text>
</comment>
<protein>
    <submittedName>
        <fullName evidence="1">Uncharacterized protein</fullName>
    </submittedName>
</protein>
<gene>
    <name evidence="1" type="ORF">EVAR_40948_1</name>
</gene>
<proteinExistence type="predicted"/>